<dbReference type="AlphaFoldDB" id="A0A2G9QJV8"/>
<protein>
    <submittedName>
        <fullName evidence="4">Uncharacterized protein</fullName>
    </submittedName>
</protein>
<dbReference type="GO" id="GO:0000981">
    <property type="term" value="F:DNA-binding transcription factor activity, RNA polymerase II-specific"/>
    <property type="evidence" value="ECO:0007669"/>
    <property type="project" value="TreeGrafter"/>
</dbReference>
<evidence type="ECO:0000313" key="5">
    <source>
        <dbReference type="Proteomes" id="UP000228934"/>
    </source>
</evidence>
<evidence type="ECO:0000256" key="2">
    <source>
        <dbReference type="ARBA" id="ARBA00023125"/>
    </source>
</evidence>
<gene>
    <name evidence="4" type="ORF">AB205_0118280</name>
</gene>
<keyword evidence="2" id="KW-0238">DNA-binding</keyword>
<comment type="subcellular location">
    <subcellularLocation>
        <location evidence="1">Nucleus</location>
    </subcellularLocation>
</comment>
<dbReference type="GO" id="GO:0000978">
    <property type="term" value="F:RNA polymerase II cis-regulatory region sequence-specific DNA binding"/>
    <property type="evidence" value="ECO:0007669"/>
    <property type="project" value="TreeGrafter"/>
</dbReference>
<reference evidence="5" key="1">
    <citation type="journal article" date="2017" name="Nat. Commun.">
        <title>The North American bullfrog draft genome provides insight into hormonal regulation of long noncoding RNA.</title>
        <authorList>
            <person name="Hammond S.A."/>
            <person name="Warren R.L."/>
            <person name="Vandervalk B.P."/>
            <person name="Kucuk E."/>
            <person name="Khan H."/>
            <person name="Gibb E.A."/>
            <person name="Pandoh P."/>
            <person name="Kirk H."/>
            <person name="Zhao Y."/>
            <person name="Jones M."/>
            <person name="Mungall A.J."/>
            <person name="Coope R."/>
            <person name="Pleasance S."/>
            <person name="Moore R.A."/>
            <person name="Holt R.A."/>
            <person name="Round J.M."/>
            <person name="Ohora S."/>
            <person name="Walle B.V."/>
            <person name="Veldhoen N."/>
            <person name="Helbing C.C."/>
            <person name="Birol I."/>
        </authorList>
    </citation>
    <scope>NUCLEOTIDE SEQUENCE [LARGE SCALE GENOMIC DNA]</scope>
</reference>
<proteinExistence type="predicted"/>
<dbReference type="PANTHER" id="PTHR46380:SF2">
    <property type="entry name" value="CYCLIN-D-BINDING MYB-LIKE TRANSCRIPTION FACTOR 1"/>
    <property type="match status" value="1"/>
</dbReference>
<evidence type="ECO:0000313" key="4">
    <source>
        <dbReference type="EMBL" id="PIO15383.1"/>
    </source>
</evidence>
<dbReference type="InterPro" id="IPR051651">
    <property type="entry name" value="DMTF1_DNA-bind_reg"/>
</dbReference>
<accession>A0A2G9QJV8</accession>
<organism evidence="4 5">
    <name type="scientific">Aquarana catesbeiana</name>
    <name type="common">American bullfrog</name>
    <name type="synonym">Rana catesbeiana</name>
    <dbReference type="NCBI Taxonomy" id="8400"/>
    <lineage>
        <taxon>Eukaryota</taxon>
        <taxon>Metazoa</taxon>
        <taxon>Chordata</taxon>
        <taxon>Craniata</taxon>
        <taxon>Vertebrata</taxon>
        <taxon>Euteleostomi</taxon>
        <taxon>Amphibia</taxon>
        <taxon>Batrachia</taxon>
        <taxon>Anura</taxon>
        <taxon>Neobatrachia</taxon>
        <taxon>Ranoidea</taxon>
        <taxon>Ranidae</taxon>
        <taxon>Aquarana</taxon>
    </lineage>
</organism>
<dbReference type="Proteomes" id="UP000228934">
    <property type="component" value="Unassembled WGS sequence"/>
</dbReference>
<sequence length="264" mass="28975">MRIAEFAVLDENDINWDLLAEGWSSVRSPQWLRSKWWTVKRQIANHKDVSFPAPDPTSPSSDPDAGTLQTFEILPSFYLQPAGTTGTFILQTGSSQSLPLSLASSPSVTLTSSTSPVSPEQIIVHALSPEHLLSTNDNVTVHCHTPGIIIRTLASDDISSPFTQTELSIDSALHQEDLNSPQSCHEADRLSQDIHHNDINSSHDSLYCNEQSSKIRVGSTMKLLPHPDVTEDITVVGVKPSETCIDLEANLVKKVRIENMNAMT</sequence>
<dbReference type="OrthoDB" id="39591at2759"/>
<dbReference type="PANTHER" id="PTHR46380">
    <property type="entry name" value="CYCLIN-D-BINDING MYB-LIKE TRANSCRIPTION FACTOR 1"/>
    <property type="match status" value="1"/>
</dbReference>
<dbReference type="EMBL" id="KV976121">
    <property type="protein sequence ID" value="PIO15383.1"/>
    <property type="molecule type" value="Genomic_DNA"/>
</dbReference>
<evidence type="ECO:0000256" key="1">
    <source>
        <dbReference type="ARBA" id="ARBA00004123"/>
    </source>
</evidence>
<dbReference type="GO" id="GO:0005634">
    <property type="term" value="C:nucleus"/>
    <property type="evidence" value="ECO:0007669"/>
    <property type="project" value="UniProtKB-SubCell"/>
</dbReference>
<evidence type="ECO:0000256" key="3">
    <source>
        <dbReference type="ARBA" id="ARBA00023242"/>
    </source>
</evidence>
<keyword evidence="3" id="KW-0539">Nucleus</keyword>
<keyword evidence="5" id="KW-1185">Reference proteome</keyword>
<name>A0A2G9QJV8_AQUCT</name>